<feature type="compositionally biased region" description="Basic and acidic residues" evidence="1">
    <location>
        <begin position="30"/>
        <end position="40"/>
    </location>
</feature>
<proteinExistence type="predicted"/>
<dbReference type="EMBL" id="MIGC01005879">
    <property type="protein sequence ID" value="PHJ16491.1"/>
    <property type="molecule type" value="Genomic_DNA"/>
</dbReference>
<evidence type="ECO:0000256" key="1">
    <source>
        <dbReference type="SAM" id="MobiDB-lite"/>
    </source>
</evidence>
<dbReference type="Proteomes" id="UP000221165">
    <property type="component" value="Unassembled WGS sequence"/>
</dbReference>
<dbReference type="VEuPathDB" id="ToxoDB:CSUI_009693"/>
<keyword evidence="3" id="KW-1185">Reference proteome</keyword>
<dbReference type="GeneID" id="94433015"/>
<accession>A0A2C6JFW0</accession>
<organism evidence="2 3">
    <name type="scientific">Cystoisospora suis</name>
    <dbReference type="NCBI Taxonomy" id="483139"/>
    <lineage>
        <taxon>Eukaryota</taxon>
        <taxon>Sar</taxon>
        <taxon>Alveolata</taxon>
        <taxon>Apicomplexa</taxon>
        <taxon>Conoidasida</taxon>
        <taxon>Coccidia</taxon>
        <taxon>Eucoccidiorida</taxon>
        <taxon>Eimeriorina</taxon>
        <taxon>Sarcocystidae</taxon>
        <taxon>Cystoisospora</taxon>
    </lineage>
</organism>
<dbReference type="RefSeq" id="XP_067918220.1">
    <property type="nucleotide sequence ID" value="XM_068069804.1"/>
</dbReference>
<comment type="caution">
    <text evidence="2">The sequence shown here is derived from an EMBL/GenBank/DDBJ whole genome shotgun (WGS) entry which is preliminary data.</text>
</comment>
<feature type="region of interest" description="Disordered" evidence="1">
    <location>
        <begin position="1"/>
        <end position="68"/>
    </location>
</feature>
<reference evidence="2 3" key="1">
    <citation type="journal article" date="2017" name="Int. J. Parasitol.">
        <title>The genome of the protozoan parasite Cystoisospora suis and a reverse vaccinology approach to identify vaccine candidates.</title>
        <authorList>
            <person name="Palmieri N."/>
            <person name="Shrestha A."/>
            <person name="Ruttkowski B."/>
            <person name="Beck T."/>
            <person name="Vogl C."/>
            <person name="Tomley F."/>
            <person name="Blake D.P."/>
            <person name="Joachim A."/>
        </authorList>
    </citation>
    <scope>NUCLEOTIDE SEQUENCE [LARGE SCALE GENOMIC DNA]</scope>
    <source>
        <strain evidence="2 3">Wien I</strain>
    </source>
</reference>
<evidence type="ECO:0000313" key="2">
    <source>
        <dbReference type="EMBL" id="PHJ16491.1"/>
    </source>
</evidence>
<gene>
    <name evidence="2" type="ORF">CSUI_009693</name>
</gene>
<name>A0A2C6JFW0_9APIC</name>
<evidence type="ECO:0000313" key="3">
    <source>
        <dbReference type="Proteomes" id="UP000221165"/>
    </source>
</evidence>
<dbReference type="AlphaFoldDB" id="A0A2C6JFW0"/>
<feature type="compositionally biased region" description="Basic residues" evidence="1">
    <location>
        <begin position="41"/>
        <end position="68"/>
    </location>
</feature>
<protein>
    <submittedName>
        <fullName evidence="2">Uncharacterized protein</fullName>
    </submittedName>
</protein>
<sequence length="68" mass="7943">MKIHISILSSDPKVTHGAPSSPSSFSFDARVLELGKIRTKERQKRSEKRRETKKRRRREKKSARLLLV</sequence>